<reference evidence="7 8" key="1">
    <citation type="journal article" date="2013" name="Int. J. Syst. Evol. Microbiol.">
        <title>Celerinatantimonas yamalensis sp. nov., a cold-adapted diazotrophic bacterium from a cold permafrost brine.</title>
        <authorList>
            <person name="Shcherbakova V."/>
            <person name="Chuvilskaya N."/>
            <person name="Rivkina E."/>
            <person name="Demidov N."/>
            <person name="Uchaeva V."/>
            <person name="Suetin S."/>
            <person name="Suzina N."/>
            <person name="Gilichinsky D."/>
        </authorList>
    </citation>
    <scope>NUCLEOTIDE SEQUENCE [LARGE SCALE GENOMIC DNA]</scope>
    <source>
        <strain evidence="7 8">C7</strain>
    </source>
</reference>
<keyword evidence="2 5" id="KW-0413">Isomerase</keyword>
<evidence type="ECO:0000256" key="2">
    <source>
        <dbReference type="ARBA" id="ARBA00023235"/>
    </source>
</evidence>
<feature type="binding site" evidence="5">
    <location>
        <position position="41"/>
    </location>
    <ligand>
        <name>substrate</name>
    </ligand>
</feature>
<dbReference type="InterPro" id="IPR011008">
    <property type="entry name" value="Dimeric_a/b-barrel"/>
</dbReference>
<evidence type="ECO:0000256" key="6">
    <source>
        <dbReference type="NCBIfam" id="TIGR02625"/>
    </source>
</evidence>
<dbReference type="HAMAP" id="MF_01663">
    <property type="entry name" value="L_rham_rotase"/>
    <property type="match status" value="1"/>
</dbReference>
<comment type="subcellular location">
    <subcellularLocation>
        <location evidence="5">Cytoplasm</location>
    </subcellularLocation>
</comment>
<dbReference type="EC" id="5.1.3.32" evidence="5 6"/>
<dbReference type="InterPro" id="IPR008000">
    <property type="entry name" value="Rham/fucose_mutarotase"/>
</dbReference>
<dbReference type="Gene3D" id="3.30.70.100">
    <property type="match status" value="1"/>
</dbReference>
<dbReference type="PANTHER" id="PTHR34389">
    <property type="entry name" value="L-RHAMNOSE MUTAROTASE"/>
    <property type="match status" value="1"/>
</dbReference>
<comment type="pathway">
    <text evidence="5">Carbohydrate metabolism; L-rhamnose metabolism.</text>
</comment>
<comment type="caution">
    <text evidence="7">The sequence shown here is derived from an EMBL/GenBank/DDBJ whole genome shotgun (WGS) entry which is preliminary data.</text>
</comment>
<evidence type="ECO:0000256" key="3">
    <source>
        <dbReference type="ARBA" id="ARBA00023277"/>
    </source>
</evidence>
<evidence type="ECO:0000256" key="1">
    <source>
        <dbReference type="ARBA" id="ARBA00022490"/>
    </source>
</evidence>
<feature type="active site" description="Proton donor" evidence="5">
    <location>
        <position position="22"/>
    </location>
</feature>
<accession>A0ABW9G6M4</accession>
<evidence type="ECO:0000256" key="5">
    <source>
        <dbReference type="HAMAP-Rule" id="MF_01663"/>
    </source>
</evidence>
<comment type="subunit">
    <text evidence="5">Homodimer.</text>
</comment>
<feature type="binding site" evidence="5">
    <location>
        <begin position="76"/>
        <end position="77"/>
    </location>
    <ligand>
        <name>substrate</name>
    </ligand>
</feature>
<proteinExistence type="inferred from homology"/>
<dbReference type="NCBIfam" id="TIGR02625">
    <property type="entry name" value="YiiL_rotase"/>
    <property type="match status" value="1"/>
</dbReference>
<gene>
    <name evidence="5 7" type="primary">rhaM</name>
    <name evidence="7" type="ORF">ABUE30_08075</name>
</gene>
<name>A0ABW9G6M4_9GAMM</name>
<sequence length="105" mass="12498">MIRKASVMSVNVDCHDEYRRRHDEIWPEMAQQLKAHGAHHYSIYLNEATSELFAYVEIEDEQRWLAMADTEVCQRWWAMMCDIMASDPEDHSPIAHELQPIFYLD</sequence>
<keyword evidence="3 5" id="KW-0119">Carbohydrate metabolism</keyword>
<dbReference type="PANTHER" id="PTHR34389:SF2">
    <property type="entry name" value="L-RHAMNOSE MUTAROTASE"/>
    <property type="match status" value="1"/>
</dbReference>
<evidence type="ECO:0000313" key="8">
    <source>
        <dbReference type="Proteomes" id="UP001629953"/>
    </source>
</evidence>
<evidence type="ECO:0000256" key="4">
    <source>
        <dbReference type="ARBA" id="ARBA00023308"/>
    </source>
</evidence>
<dbReference type="RefSeq" id="WP_408623232.1">
    <property type="nucleotide sequence ID" value="NZ_JBEQCT010000003.1"/>
</dbReference>
<evidence type="ECO:0000313" key="7">
    <source>
        <dbReference type="EMBL" id="MFM2485019.1"/>
    </source>
</evidence>
<keyword evidence="1 5" id="KW-0963">Cytoplasm</keyword>
<dbReference type="GO" id="GO:0062192">
    <property type="term" value="F:L-rhamnose mutarotase activity"/>
    <property type="evidence" value="ECO:0007669"/>
    <property type="project" value="UniProtKB-EC"/>
</dbReference>
<dbReference type="Proteomes" id="UP001629953">
    <property type="component" value="Unassembled WGS sequence"/>
</dbReference>
<dbReference type="SUPFAM" id="SSF54909">
    <property type="entry name" value="Dimeric alpha+beta barrel"/>
    <property type="match status" value="1"/>
</dbReference>
<dbReference type="EMBL" id="JBEQCT010000003">
    <property type="protein sequence ID" value="MFM2485019.1"/>
    <property type="molecule type" value="Genomic_DNA"/>
</dbReference>
<comment type="catalytic activity">
    <reaction evidence="5">
        <text>alpha-L-rhamnose = beta-L-rhamnose</text>
        <dbReference type="Rhea" id="RHEA:25584"/>
        <dbReference type="ChEBI" id="CHEBI:27586"/>
        <dbReference type="ChEBI" id="CHEBI:27907"/>
        <dbReference type="EC" id="5.1.3.32"/>
    </reaction>
</comment>
<organism evidence="7 8">
    <name type="scientific">Celerinatantimonas yamalensis</name>
    <dbReference type="NCBI Taxonomy" id="559956"/>
    <lineage>
        <taxon>Bacteria</taxon>
        <taxon>Pseudomonadati</taxon>
        <taxon>Pseudomonadota</taxon>
        <taxon>Gammaproteobacteria</taxon>
        <taxon>Celerinatantimonadaceae</taxon>
        <taxon>Celerinatantimonas</taxon>
    </lineage>
</organism>
<keyword evidence="8" id="KW-1185">Reference proteome</keyword>
<keyword evidence="4 5" id="KW-0684">Rhamnose metabolism</keyword>
<feature type="binding site" evidence="5">
    <location>
        <position position="18"/>
    </location>
    <ligand>
        <name>substrate</name>
    </ligand>
</feature>
<dbReference type="InterPro" id="IPR013448">
    <property type="entry name" value="L-rhamnose_mutarotase"/>
</dbReference>
<protein>
    <recommendedName>
        <fullName evidence="5 6">L-rhamnose mutarotase</fullName>
        <ecNumber evidence="5 6">5.1.3.32</ecNumber>
    </recommendedName>
    <alternativeName>
        <fullName evidence="5">Rhamnose 1-epimerase</fullName>
    </alternativeName>
    <alternativeName>
        <fullName evidence="5">Type-3 mutarotase</fullName>
    </alternativeName>
</protein>
<comment type="function">
    <text evidence="5">Involved in the anomeric conversion of L-rhamnose.</text>
</comment>
<dbReference type="Pfam" id="PF05336">
    <property type="entry name" value="rhaM"/>
    <property type="match status" value="1"/>
</dbReference>
<comment type="similarity">
    <text evidence="5">Belongs to the rhamnose mutarotase family.</text>
</comment>